<dbReference type="PANTHER" id="PTHR24320:SF148">
    <property type="entry name" value="NAD(P)-BINDING ROSSMANN-FOLD SUPERFAMILY PROTEIN"/>
    <property type="match status" value="1"/>
</dbReference>
<accession>A0A5Q6S2I3</accession>
<reference evidence="4 5" key="1">
    <citation type="submission" date="2019-09" db="EMBL/GenBank/DDBJ databases">
        <title>Mumia zhuanghuii sp. nov. isolated from the intestinal contents of plateau pika (Ochotona curzoniae) in the Qinghai-Tibet plateau of China.</title>
        <authorList>
            <person name="Tian Z."/>
        </authorList>
    </citation>
    <scope>NUCLEOTIDE SEQUENCE [LARGE SCALE GENOMIC DNA]</scope>
    <source>
        <strain evidence="5">350</strain>
    </source>
</reference>
<gene>
    <name evidence="4" type="ORF">FE697_001185</name>
</gene>
<evidence type="ECO:0000256" key="1">
    <source>
        <dbReference type="ARBA" id="ARBA00006484"/>
    </source>
</evidence>
<evidence type="ECO:0000256" key="2">
    <source>
        <dbReference type="ARBA" id="ARBA00023002"/>
    </source>
</evidence>
<dbReference type="NCBIfam" id="NF004846">
    <property type="entry name" value="PRK06197.1"/>
    <property type="match status" value="1"/>
</dbReference>
<sequence length="317" mass="33801">MTDRRGARWTTEDIGDLHGRTVLVTGVTGGLGAEVAYQLAHHGARVVATGRDSARLEEALNALRHGVHDAQAFGVRLDLADLDSVAAAASEIAERFGRIDVLVNNAGIMAAPYRTSPQGFELQMATNHLGHFALTARLWPTLVESRARVVSVSSLMHTFARRIDFRSLEPGAPITKYDRWSAYAQSKLANLLFMRELARRTRDAGVGVTSVAAHPGYALTHLSQSGLQLGGRSFQGIAVHQVSRAIGQSAAAGAWPIERAATDPGLTSGAYVGPSNLRQLRGHPKPVGMTSTARDLDLAARLWAASERAAGLTFAAT</sequence>
<dbReference type="AlphaFoldDB" id="A0A5Q6S2I3"/>
<dbReference type="Pfam" id="PF00106">
    <property type="entry name" value="adh_short"/>
    <property type="match status" value="1"/>
</dbReference>
<dbReference type="PRINTS" id="PR00081">
    <property type="entry name" value="GDHRDH"/>
</dbReference>
<organism evidence="4 5">
    <name type="scientific">Mumia zhuanghuii</name>
    <dbReference type="NCBI Taxonomy" id="2585211"/>
    <lineage>
        <taxon>Bacteria</taxon>
        <taxon>Bacillati</taxon>
        <taxon>Actinomycetota</taxon>
        <taxon>Actinomycetes</taxon>
        <taxon>Propionibacteriales</taxon>
        <taxon>Nocardioidaceae</taxon>
        <taxon>Mumia</taxon>
    </lineage>
</organism>
<protein>
    <submittedName>
        <fullName evidence="4">SDR family NAD(P)-dependent oxidoreductase</fullName>
    </submittedName>
</protein>
<dbReference type="InterPro" id="IPR036291">
    <property type="entry name" value="NAD(P)-bd_dom_sf"/>
</dbReference>
<evidence type="ECO:0000313" key="4">
    <source>
        <dbReference type="EMBL" id="KAA1424573.1"/>
    </source>
</evidence>
<evidence type="ECO:0000256" key="3">
    <source>
        <dbReference type="RuleBase" id="RU000363"/>
    </source>
</evidence>
<dbReference type="InterPro" id="IPR002347">
    <property type="entry name" value="SDR_fam"/>
</dbReference>
<dbReference type="PANTHER" id="PTHR24320">
    <property type="entry name" value="RETINOL DEHYDROGENASE"/>
    <property type="match status" value="1"/>
</dbReference>
<dbReference type="Gene3D" id="3.40.50.720">
    <property type="entry name" value="NAD(P)-binding Rossmann-like Domain"/>
    <property type="match status" value="1"/>
</dbReference>
<keyword evidence="2" id="KW-0560">Oxidoreductase</keyword>
<evidence type="ECO:0000313" key="5">
    <source>
        <dbReference type="Proteomes" id="UP000307768"/>
    </source>
</evidence>
<comment type="caution">
    <text evidence="4">The sequence shown here is derived from an EMBL/GenBank/DDBJ whole genome shotgun (WGS) entry which is preliminary data.</text>
</comment>
<dbReference type="OrthoDB" id="4577644at2"/>
<proteinExistence type="inferred from homology"/>
<comment type="similarity">
    <text evidence="1 3">Belongs to the short-chain dehydrogenases/reductases (SDR) family.</text>
</comment>
<dbReference type="EMBL" id="VDFQ02000001">
    <property type="protein sequence ID" value="KAA1424573.1"/>
    <property type="molecule type" value="Genomic_DNA"/>
</dbReference>
<dbReference type="SUPFAM" id="SSF51735">
    <property type="entry name" value="NAD(P)-binding Rossmann-fold domains"/>
    <property type="match status" value="1"/>
</dbReference>
<dbReference type="GO" id="GO:0016491">
    <property type="term" value="F:oxidoreductase activity"/>
    <property type="evidence" value="ECO:0007669"/>
    <property type="project" value="UniProtKB-KW"/>
</dbReference>
<name>A0A5Q6S2I3_9ACTN</name>
<dbReference type="Proteomes" id="UP000307768">
    <property type="component" value="Unassembled WGS sequence"/>
</dbReference>
<dbReference type="RefSeq" id="WP_149767499.1">
    <property type="nucleotide sequence ID" value="NZ_VDFQ02000001.1"/>
</dbReference>
<dbReference type="PRINTS" id="PR00080">
    <property type="entry name" value="SDRFAMILY"/>
</dbReference>